<name>A0A1G4I8Z9_TRYEQ</name>
<dbReference type="EMBL" id="CZPT02001016">
    <property type="protein sequence ID" value="SCU68598.1"/>
    <property type="molecule type" value="Genomic_DNA"/>
</dbReference>
<dbReference type="RefSeq" id="XP_067079733.1">
    <property type="nucleotide sequence ID" value="XM_067223632.1"/>
</dbReference>
<comment type="caution">
    <text evidence="1">The sequence shown here is derived from an EMBL/GenBank/DDBJ whole genome shotgun (WGS) entry which is preliminary data.</text>
</comment>
<proteinExistence type="predicted"/>
<dbReference type="AlphaFoldDB" id="A0A1G4I8Z9"/>
<reference evidence="1" key="1">
    <citation type="submission" date="2016-09" db="EMBL/GenBank/DDBJ databases">
        <authorList>
            <person name="Hebert L."/>
            <person name="Moumen B."/>
        </authorList>
    </citation>
    <scope>NUCLEOTIDE SEQUENCE [LARGE SCALE GENOMIC DNA]</scope>
    <source>
        <strain evidence="1">OVI</strain>
    </source>
</reference>
<dbReference type="Proteomes" id="UP000195570">
    <property type="component" value="Unassembled WGS sequence"/>
</dbReference>
<dbReference type="GeneID" id="92380906"/>
<organism evidence="1 2">
    <name type="scientific">Trypanosoma equiperdum</name>
    <dbReference type="NCBI Taxonomy" id="5694"/>
    <lineage>
        <taxon>Eukaryota</taxon>
        <taxon>Discoba</taxon>
        <taxon>Euglenozoa</taxon>
        <taxon>Kinetoplastea</taxon>
        <taxon>Metakinetoplastina</taxon>
        <taxon>Trypanosomatida</taxon>
        <taxon>Trypanosomatidae</taxon>
        <taxon>Trypanosoma</taxon>
    </lineage>
</organism>
<gene>
    <name evidence="1" type="ORF">TEOVI_000697200</name>
</gene>
<accession>A0A1G4I8Z9</accession>
<sequence>MVRAPPHVYSALVKNLTSKEVKVKAFYAVPDAADEEVNLTIKPGETAKLEQKIVQATTFSMTAHIRRVEADGSFLETPFTGVLSPVQEYKLEIHEADGACHLKGSL</sequence>
<protein>
    <submittedName>
        <fullName evidence="1">Uncharacterized protein</fullName>
    </submittedName>
</protein>
<evidence type="ECO:0000313" key="2">
    <source>
        <dbReference type="Proteomes" id="UP000195570"/>
    </source>
</evidence>
<evidence type="ECO:0000313" key="1">
    <source>
        <dbReference type="EMBL" id="SCU68598.1"/>
    </source>
</evidence>
<keyword evidence="2" id="KW-1185">Reference proteome</keyword>
<dbReference type="VEuPathDB" id="TriTrypDB:TEOVI_000697200"/>